<protein>
    <submittedName>
        <fullName evidence="1">Uncharacterized protein</fullName>
    </submittedName>
</protein>
<gene>
    <name evidence="1" type="ORF">M0R45_008683</name>
</gene>
<sequence>MIEQMDLTNCCRLIENLVREANDNCEAVEALFRLFLSCQKSKFAIKFPGSEIPKWFTCQMDFQGLRRFEFFIEILPNFKWENTGLALCVLTPQSDYSMSSKFEIFIYINEVKVLHRRLYVDSISDHVVLHYIPFLDMWRLHNVAPFVCRVIIFNCIRWAINEKLLKSCGIHLVMPPNEGVCMKLLRAENITSDHPMTS</sequence>
<keyword evidence="2" id="KW-1185">Reference proteome</keyword>
<evidence type="ECO:0000313" key="1">
    <source>
        <dbReference type="EMBL" id="KAK9943060.1"/>
    </source>
</evidence>
<dbReference type="EMBL" id="JBEDUW010000002">
    <property type="protein sequence ID" value="KAK9943060.1"/>
    <property type="molecule type" value="Genomic_DNA"/>
</dbReference>
<accession>A0AAW1Y3T0</accession>
<name>A0AAW1Y3T0_RUBAR</name>
<proteinExistence type="predicted"/>
<organism evidence="1 2">
    <name type="scientific">Rubus argutus</name>
    <name type="common">Southern blackberry</name>
    <dbReference type="NCBI Taxonomy" id="59490"/>
    <lineage>
        <taxon>Eukaryota</taxon>
        <taxon>Viridiplantae</taxon>
        <taxon>Streptophyta</taxon>
        <taxon>Embryophyta</taxon>
        <taxon>Tracheophyta</taxon>
        <taxon>Spermatophyta</taxon>
        <taxon>Magnoliopsida</taxon>
        <taxon>eudicotyledons</taxon>
        <taxon>Gunneridae</taxon>
        <taxon>Pentapetalae</taxon>
        <taxon>rosids</taxon>
        <taxon>fabids</taxon>
        <taxon>Rosales</taxon>
        <taxon>Rosaceae</taxon>
        <taxon>Rosoideae</taxon>
        <taxon>Rosoideae incertae sedis</taxon>
        <taxon>Rubus</taxon>
    </lineage>
</organism>
<evidence type="ECO:0000313" key="2">
    <source>
        <dbReference type="Proteomes" id="UP001457282"/>
    </source>
</evidence>
<comment type="caution">
    <text evidence="1">The sequence shown here is derived from an EMBL/GenBank/DDBJ whole genome shotgun (WGS) entry which is preliminary data.</text>
</comment>
<reference evidence="1 2" key="1">
    <citation type="journal article" date="2023" name="G3 (Bethesda)">
        <title>A chromosome-length genome assembly and annotation of blackberry (Rubus argutus, cv. 'Hillquist').</title>
        <authorList>
            <person name="Bruna T."/>
            <person name="Aryal R."/>
            <person name="Dudchenko O."/>
            <person name="Sargent D.J."/>
            <person name="Mead D."/>
            <person name="Buti M."/>
            <person name="Cavallini A."/>
            <person name="Hytonen T."/>
            <person name="Andres J."/>
            <person name="Pham M."/>
            <person name="Weisz D."/>
            <person name="Mascagni F."/>
            <person name="Usai G."/>
            <person name="Natali L."/>
            <person name="Bassil N."/>
            <person name="Fernandez G.E."/>
            <person name="Lomsadze A."/>
            <person name="Armour M."/>
            <person name="Olukolu B."/>
            <person name="Poorten T."/>
            <person name="Britton C."/>
            <person name="Davik J."/>
            <person name="Ashrafi H."/>
            <person name="Aiden E.L."/>
            <person name="Borodovsky M."/>
            <person name="Worthington M."/>
        </authorList>
    </citation>
    <scope>NUCLEOTIDE SEQUENCE [LARGE SCALE GENOMIC DNA]</scope>
    <source>
        <strain evidence="1">PI 553951</strain>
    </source>
</reference>
<dbReference type="Proteomes" id="UP001457282">
    <property type="component" value="Unassembled WGS sequence"/>
</dbReference>
<dbReference type="AlphaFoldDB" id="A0AAW1Y3T0"/>